<evidence type="ECO:0000256" key="5">
    <source>
        <dbReference type="PROSITE-ProRule" id="PRU00335"/>
    </source>
</evidence>
<accession>A0A4R6R9W7</accession>
<dbReference type="InterPro" id="IPR036271">
    <property type="entry name" value="Tet_transcr_reg_TetR-rel_C_sf"/>
</dbReference>
<keyword evidence="4" id="KW-0804">Transcription</keyword>
<dbReference type="RefSeq" id="WP_207620362.1">
    <property type="nucleotide sequence ID" value="NZ_BSPM01000007.1"/>
</dbReference>
<organism evidence="7 8">
    <name type="scientific">Oharaeibacter diazotrophicus</name>
    <dbReference type="NCBI Taxonomy" id="1920512"/>
    <lineage>
        <taxon>Bacteria</taxon>
        <taxon>Pseudomonadati</taxon>
        <taxon>Pseudomonadota</taxon>
        <taxon>Alphaproteobacteria</taxon>
        <taxon>Hyphomicrobiales</taxon>
        <taxon>Pleomorphomonadaceae</taxon>
        <taxon>Oharaeibacter</taxon>
    </lineage>
</organism>
<dbReference type="PANTHER" id="PTHR30055:SF228">
    <property type="entry name" value="TRANSCRIPTIONAL REGULATOR-RELATED"/>
    <property type="match status" value="1"/>
</dbReference>
<proteinExistence type="predicted"/>
<dbReference type="SUPFAM" id="SSF48498">
    <property type="entry name" value="Tetracyclin repressor-like, C-terminal domain"/>
    <property type="match status" value="1"/>
</dbReference>
<dbReference type="InterPro" id="IPR039538">
    <property type="entry name" value="BetI_C"/>
</dbReference>
<keyword evidence="1" id="KW-0678">Repressor</keyword>
<evidence type="ECO:0000313" key="7">
    <source>
        <dbReference type="EMBL" id="TDP82782.1"/>
    </source>
</evidence>
<dbReference type="InterPro" id="IPR001647">
    <property type="entry name" value="HTH_TetR"/>
</dbReference>
<sequence>MSEIRPKFTREEPEVRKAELIAATAACLAGKGVAGTSVREVAARAGVSPGLIRHYFGGIDNLVLETYRHVGDKVARAVDDAVARAGEDPDARLDAFLAANFAPPILDADLLSTWLAFWSLVRRDEAVRAVHGEIYAANRRQLESLLAAAAAKSGRSLDVRLAAVGITALVDGLWLELCLDPATFEPGEAVGLVRKAVQAALAGA</sequence>
<keyword evidence="2" id="KW-0805">Transcription regulation</keyword>
<dbReference type="NCBIfam" id="NF001978">
    <property type="entry name" value="PRK00767.1"/>
    <property type="match status" value="1"/>
</dbReference>
<dbReference type="GO" id="GO:0003700">
    <property type="term" value="F:DNA-binding transcription factor activity"/>
    <property type="evidence" value="ECO:0007669"/>
    <property type="project" value="TreeGrafter"/>
</dbReference>
<dbReference type="InterPro" id="IPR009057">
    <property type="entry name" value="Homeodomain-like_sf"/>
</dbReference>
<gene>
    <name evidence="7" type="ORF">EDD54_4054</name>
</gene>
<dbReference type="Proteomes" id="UP000294547">
    <property type="component" value="Unassembled WGS sequence"/>
</dbReference>
<comment type="caution">
    <text evidence="7">The sequence shown here is derived from an EMBL/GenBank/DDBJ whole genome shotgun (WGS) entry which is preliminary data.</text>
</comment>
<feature type="DNA-binding region" description="H-T-H motif" evidence="5">
    <location>
        <begin position="37"/>
        <end position="56"/>
    </location>
</feature>
<keyword evidence="3 5" id="KW-0238">DNA-binding</keyword>
<dbReference type="PANTHER" id="PTHR30055">
    <property type="entry name" value="HTH-TYPE TRANSCRIPTIONAL REGULATOR RUTR"/>
    <property type="match status" value="1"/>
</dbReference>
<evidence type="ECO:0000256" key="2">
    <source>
        <dbReference type="ARBA" id="ARBA00023015"/>
    </source>
</evidence>
<dbReference type="Pfam" id="PF13977">
    <property type="entry name" value="TetR_C_6"/>
    <property type="match status" value="1"/>
</dbReference>
<feature type="domain" description="HTH tetR-type" evidence="6">
    <location>
        <begin position="14"/>
        <end position="74"/>
    </location>
</feature>
<reference evidence="7 8" key="1">
    <citation type="submission" date="2019-03" db="EMBL/GenBank/DDBJ databases">
        <title>Genomic Encyclopedia of Type Strains, Phase IV (KMG-IV): sequencing the most valuable type-strain genomes for metagenomic binning, comparative biology and taxonomic classification.</title>
        <authorList>
            <person name="Goeker M."/>
        </authorList>
    </citation>
    <scope>NUCLEOTIDE SEQUENCE [LARGE SCALE GENOMIC DNA]</scope>
    <source>
        <strain evidence="7 8">DSM 102969</strain>
    </source>
</reference>
<evidence type="ECO:0000256" key="4">
    <source>
        <dbReference type="ARBA" id="ARBA00023163"/>
    </source>
</evidence>
<dbReference type="Pfam" id="PF00440">
    <property type="entry name" value="TetR_N"/>
    <property type="match status" value="1"/>
</dbReference>
<dbReference type="InterPro" id="IPR050109">
    <property type="entry name" value="HTH-type_TetR-like_transc_reg"/>
</dbReference>
<dbReference type="SUPFAM" id="SSF46689">
    <property type="entry name" value="Homeodomain-like"/>
    <property type="match status" value="1"/>
</dbReference>
<name>A0A4R6R9W7_9HYPH</name>
<keyword evidence="8" id="KW-1185">Reference proteome</keyword>
<evidence type="ECO:0000259" key="6">
    <source>
        <dbReference type="PROSITE" id="PS50977"/>
    </source>
</evidence>
<evidence type="ECO:0000256" key="3">
    <source>
        <dbReference type="ARBA" id="ARBA00023125"/>
    </source>
</evidence>
<dbReference type="EMBL" id="SNXY01000010">
    <property type="protein sequence ID" value="TDP82782.1"/>
    <property type="molecule type" value="Genomic_DNA"/>
</dbReference>
<dbReference type="GO" id="GO:0000976">
    <property type="term" value="F:transcription cis-regulatory region binding"/>
    <property type="evidence" value="ECO:0007669"/>
    <property type="project" value="TreeGrafter"/>
</dbReference>
<dbReference type="Gene3D" id="1.10.357.10">
    <property type="entry name" value="Tetracycline Repressor, domain 2"/>
    <property type="match status" value="1"/>
</dbReference>
<evidence type="ECO:0000313" key="8">
    <source>
        <dbReference type="Proteomes" id="UP000294547"/>
    </source>
</evidence>
<dbReference type="AlphaFoldDB" id="A0A4R6R9W7"/>
<dbReference type="PROSITE" id="PS50977">
    <property type="entry name" value="HTH_TETR_2"/>
    <property type="match status" value="1"/>
</dbReference>
<evidence type="ECO:0000256" key="1">
    <source>
        <dbReference type="ARBA" id="ARBA00022491"/>
    </source>
</evidence>
<protein>
    <submittedName>
        <fullName evidence="7">TetR family transcriptional regulator</fullName>
    </submittedName>
</protein>